<proteinExistence type="predicted"/>
<dbReference type="SUPFAM" id="SSF47413">
    <property type="entry name" value="lambda repressor-like DNA-binding domains"/>
    <property type="match status" value="1"/>
</dbReference>
<dbReference type="EMBL" id="QUSW01000005">
    <property type="protein sequence ID" value="RQP23351.1"/>
    <property type="molecule type" value="Genomic_DNA"/>
</dbReference>
<sequence>MRVMARTNAPVSIDSPAVAQAAALGARLRVARQRRRLRLEDMADKTGLSRSTIEAVERGALSTSFGAYLAVLTVLGLSRELDLLADPGLDRDGLALSLSVGDKRVRVSRKAVGNDF</sequence>
<dbReference type="Proteomes" id="UP000267464">
    <property type="component" value="Unassembled WGS sequence"/>
</dbReference>
<accession>A0A3N7HRD3</accession>
<reference evidence="2 3" key="1">
    <citation type="submission" date="2018-08" db="EMBL/GenBank/DDBJ databases">
        <authorList>
            <person name="Khan S.A."/>
            <person name="Jeon C.O."/>
            <person name="Chun B.H."/>
            <person name="Jeong S.E."/>
        </authorList>
    </citation>
    <scope>NUCLEOTIDE SEQUENCE [LARGE SCALE GENOMIC DNA]</scope>
    <source>
        <strain evidence="2 3">S-16</strain>
    </source>
</reference>
<comment type="caution">
    <text evidence="2">The sequence shown here is derived from an EMBL/GenBank/DDBJ whole genome shotgun (WGS) entry which is preliminary data.</text>
</comment>
<dbReference type="InterPro" id="IPR001387">
    <property type="entry name" value="Cro/C1-type_HTH"/>
</dbReference>
<dbReference type="AlphaFoldDB" id="A0A3N7HRD3"/>
<keyword evidence="3" id="KW-1185">Reference proteome</keyword>
<dbReference type="RefSeq" id="WP_124542104.1">
    <property type="nucleotide sequence ID" value="NZ_QUSW01000005.1"/>
</dbReference>
<dbReference type="PROSITE" id="PS50943">
    <property type="entry name" value="HTH_CROC1"/>
    <property type="match status" value="1"/>
</dbReference>
<dbReference type="CDD" id="cd00093">
    <property type="entry name" value="HTH_XRE"/>
    <property type="match status" value="1"/>
</dbReference>
<organism evidence="2 3">
    <name type="scientific">Piscinibacter terrae</name>
    <dbReference type="NCBI Taxonomy" id="2496871"/>
    <lineage>
        <taxon>Bacteria</taxon>
        <taxon>Pseudomonadati</taxon>
        <taxon>Pseudomonadota</taxon>
        <taxon>Betaproteobacteria</taxon>
        <taxon>Burkholderiales</taxon>
        <taxon>Sphaerotilaceae</taxon>
        <taxon>Piscinibacter</taxon>
    </lineage>
</organism>
<dbReference type="Pfam" id="PF13560">
    <property type="entry name" value="HTH_31"/>
    <property type="match status" value="1"/>
</dbReference>
<evidence type="ECO:0000259" key="1">
    <source>
        <dbReference type="PROSITE" id="PS50943"/>
    </source>
</evidence>
<protein>
    <submittedName>
        <fullName evidence="2">XRE family transcriptional regulator</fullName>
    </submittedName>
</protein>
<evidence type="ECO:0000313" key="2">
    <source>
        <dbReference type="EMBL" id="RQP23351.1"/>
    </source>
</evidence>
<dbReference type="InterPro" id="IPR010982">
    <property type="entry name" value="Lambda_DNA-bd_dom_sf"/>
</dbReference>
<dbReference type="SMART" id="SM00530">
    <property type="entry name" value="HTH_XRE"/>
    <property type="match status" value="1"/>
</dbReference>
<evidence type="ECO:0000313" key="3">
    <source>
        <dbReference type="Proteomes" id="UP000267464"/>
    </source>
</evidence>
<feature type="domain" description="HTH cro/C1-type" evidence="1">
    <location>
        <begin position="28"/>
        <end position="83"/>
    </location>
</feature>
<gene>
    <name evidence="2" type="ORF">DZC73_19855</name>
</gene>
<dbReference type="Gene3D" id="1.10.260.40">
    <property type="entry name" value="lambda repressor-like DNA-binding domains"/>
    <property type="match status" value="1"/>
</dbReference>
<name>A0A3N7HRD3_9BURK</name>
<dbReference type="GO" id="GO:0003677">
    <property type="term" value="F:DNA binding"/>
    <property type="evidence" value="ECO:0007669"/>
    <property type="project" value="InterPro"/>
</dbReference>
<reference evidence="2 3" key="2">
    <citation type="submission" date="2018-12" db="EMBL/GenBank/DDBJ databases">
        <title>Rhizobacter gummiphilus sp. nov., a rubber-degrading bacterium isolated from the soil of a botanical garden in Japan.</title>
        <authorList>
            <person name="Shunsuke S.S."/>
        </authorList>
    </citation>
    <scope>NUCLEOTIDE SEQUENCE [LARGE SCALE GENOMIC DNA]</scope>
    <source>
        <strain evidence="2 3">S-16</strain>
    </source>
</reference>